<dbReference type="EMBL" id="JADNRY010000165">
    <property type="protein sequence ID" value="KAF9062683.1"/>
    <property type="molecule type" value="Genomic_DNA"/>
</dbReference>
<protein>
    <recommendedName>
        <fullName evidence="3">NB-ARC domain-containing protein</fullName>
    </recommendedName>
</protein>
<dbReference type="PROSITE" id="PS51257">
    <property type="entry name" value="PROKAR_LIPOPROTEIN"/>
    <property type="match status" value="1"/>
</dbReference>
<organism evidence="1 2">
    <name type="scientific">Rhodocollybia butyracea</name>
    <dbReference type="NCBI Taxonomy" id="206335"/>
    <lineage>
        <taxon>Eukaryota</taxon>
        <taxon>Fungi</taxon>
        <taxon>Dikarya</taxon>
        <taxon>Basidiomycota</taxon>
        <taxon>Agaricomycotina</taxon>
        <taxon>Agaricomycetes</taxon>
        <taxon>Agaricomycetidae</taxon>
        <taxon>Agaricales</taxon>
        <taxon>Marasmiineae</taxon>
        <taxon>Omphalotaceae</taxon>
        <taxon>Rhodocollybia</taxon>
    </lineage>
</organism>
<dbReference type="OrthoDB" id="3064467at2759"/>
<dbReference type="AlphaFoldDB" id="A0A9P5PFY6"/>
<evidence type="ECO:0000313" key="2">
    <source>
        <dbReference type="Proteomes" id="UP000772434"/>
    </source>
</evidence>
<gene>
    <name evidence="1" type="ORF">BDP27DRAFT_1427665</name>
</gene>
<sequence>MSGARHLGELPLEPKPSLTITSPVSMFSCSRDFTITNSQFIQVIDSGSLNLKKKGVREAYEIIKLFTPSAPTVFTGRDHLVTEAVTKLTQESNVHLAILGAGGIGKTALALHIMKNLSVQGYFRDKIYFIPCEILSETSSLIQKHLSLEPLIKQWKQTKTAVLECGPHQTRLTSVAVSVDLSVQLLERQNMDFRDLLATISFLPSGIPFWQKNIQEFVPGQNIHSVVAMINSALVYQQNEALRMLSPIREHLLL</sequence>
<reference evidence="1" key="1">
    <citation type="submission" date="2020-11" db="EMBL/GenBank/DDBJ databases">
        <authorList>
            <consortium name="DOE Joint Genome Institute"/>
            <person name="Ahrendt S."/>
            <person name="Riley R."/>
            <person name="Andreopoulos W."/>
            <person name="Labutti K."/>
            <person name="Pangilinan J."/>
            <person name="Ruiz-Duenas F.J."/>
            <person name="Barrasa J.M."/>
            <person name="Sanchez-Garcia M."/>
            <person name="Camarero S."/>
            <person name="Miyauchi S."/>
            <person name="Serrano A."/>
            <person name="Linde D."/>
            <person name="Babiker R."/>
            <person name="Drula E."/>
            <person name="Ayuso-Fernandez I."/>
            <person name="Pacheco R."/>
            <person name="Padilla G."/>
            <person name="Ferreira P."/>
            <person name="Barriuso J."/>
            <person name="Kellner H."/>
            <person name="Castanera R."/>
            <person name="Alfaro M."/>
            <person name="Ramirez L."/>
            <person name="Pisabarro A.G."/>
            <person name="Kuo A."/>
            <person name="Tritt A."/>
            <person name="Lipzen A."/>
            <person name="He G."/>
            <person name="Yan M."/>
            <person name="Ng V."/>
            <person name="Cullen D."/>
            <person name="Martin F."/>
            <person name="Rosso M.-N."/>
            <person name="Henrissat B."/>
            <person name="Hibbett D."/>
            <person name="Martinez A.T."/>
            <person name="Grigoriev I.V."/>
        </authorList>
    </citation>
    <scope>NUCLEOTIDE SEQUENCE</scope>
    <source>
        <strain evidence="1">AH 40177</strain>
    </source>
</reference>
<evidence type="ECO:0008006" key="3">
    <source>
        <dbReference type="Google" id="ProtNLM"/>
    </source>
</evidence>
<dbReference type="InterPro" id="IPR027417">
    <property type="entry name" value="P-loop_NTPase"/>
</dbReference>
<dbReference type="Gene3D" id="3.40.50.300">
    <property type="entry name" value="P-loop containing nucleotide triphosphate hydrolases"/>
    <property type="match status" value="1"/>
</dbReference>
<name>A0A9P5PFY6_9AGAR</name>
<evidence type="ECO:0000313" key="1">
    <source>
        <dbReference type="EMBL" id="KAF9062683.1"/>
    </source>
</evidence>
<accession>A0A9P5PFY6</accession>
<keyword evidence="2" id="KW-1185">Reference proteome</keyword>
<dbReference type="Proteomes" id="UP000772434">
    <property type="component" value="Unassembled WGS sequence"/>
</dbReference>
<comment type="caution">
    <text evidence="1">The sequence shown here is derived from an EMBL/GenBank/DDBJ whole genome shotgun (WGS) entry which is preliminary data.</text>
</comment>
<dbReference type="SUPFAM" id="SSF52540">
    <property type="entry name" value="P-loop containing nucleoside triphosphate hydrolases"/>
    <property type="match status" value="1"/>
</dbReference>
<proteinExistence type="predicted"/>